<dbReference type="InterPro" id="IPR009057">
    <property type="entry name" value="Homeodomain-like_sf"/>
</dbReference>
<feature type="DNA-binding region" description="H-T-H motif" evidence="2">
    <location>
        <begin position="77"/>
        <end position="96"/>
    </location>
</feature>
<keyword evidence="5" id="KW-1185">Reference proteome</keyword>
<comment type="caution">
    <text evidence="4">The sequence shown here is derived from an EMBL/GenBank/DDBJ whole genome shotgun (WGS) entry which is preliminary data.</text>
</comment>
<dbReference type="InterPro" id="IPR001647">
    <property type="entry name" value="HTH_TetR"/>
</dbReference>
<dbReference type="Gene3D" id="1.10.357.10">
    <property type="entry name" value="Tetracycline Repressor, domain 2"/>
    <property type="match status" value="1"/>
</dbReference>
<evidence type="ECO:0000313" key="5">
    <source>
        <dbReference type="Proteomes" id="UP000265845"/>
    </source>
</evidence>
<dbReference type="InterPro" id="IPR050109">
    <property type="entry name" value="HTH-type_TetR-like_transc_reg"/>
</dbReference>
<dbReference type="SUPFAM" id="SSF46689">
    <property type="entry name" value="Homeodomain-like"/>
    <property type="match status" value="1"/>
</dbReference>
<dbReference type="Proteomes" id="UP000265845">
    <property type="component" value="Unassembled WGS sequence"/>
</dbReference>
<evidence type="ECO:0000256" key="2">
    <source>
        <dbReference type="PROSITE-ProRule" id="PRU00335"/>
    </source>
</evidence>
<evidence type="ECO:0000259" key="3">
    <source>
        <dbReference type="PROSITE" id="PS50977"/>
    </source>
</evidence>
<evidence type="ECO:0000256" key="1">
    <source>
        <dbReference type="ARBA" id="ARBA00023125"/>
    </source>
</evidence>
<dbReference type="OrthoDB" id="2356263at2"/>
<dbReference type="EMBL" id="QWGA01000006">
    <property type="protein sequence ID" value="RIJ29504.1"/>
    <property type="molecule type" value="Genomic_DNA"/>
</dbReference>
<keyword evidence="1 2" id="KW-0238">DNA-binding</keyword>
<feature type="domain" description="HTH tetR-type" evidence="3">
    <location>
        <begin position="54"/>
        <end position="114"/>
    </location>
</feature>
<organism evidence="4 5">
    <name type="scientific">Henriciella algicola</name>
    <dbReference type="NCBI Taxonomy" id="1608422"/>
    <lineage>
        <taxon>Bacteria</taxon>
        <taxon>Pseudomonadati</taxon>
        <taxon>Pseudomonadota</taxon>
        <taxon>Alphaproteobacteria</taxon>
        <taxon>Hyphomonadales</taxon>
        <taxon>Hyphomonadaceae</taxon>
        <taxon>Henriciella</taxon>
    </lineage>
</organism>
<sequence>MRPFAFQRQQFIDEFKLELTVHGVLLIADTYRLVSPLTYRMVGRQGAREISMARDTREQLLDTAETLFAERGFYGVSIAAIADELGLTKQALLHHFGTKEKLYGEVLKRISDRFDALEDNRDQAPEEVFAAYLRNLNTWSHAQPQQTALLMRELLDNRQRAGSAGTWYLKPFLDRLADKVLALEKWQDATRPQGLAMAYQLLGAINYFSVSGPTLTGIFGSSFYGDLESAHENQLALLIEAAIGSGPPG</sequence>
<dbReference type="PANTHER" id="PTHR30055:SF196">
    <property type="entry name" value="HTH-TYPE TRANSCRIPTIONAL REGULATOR RUTR"/>
    <property type="match status" value="1"/>
</dbReference>
<name>A0A399RG66_9PROT</name>
<dbReference type="GO" id="GO:0003700">
    <property type="term" value="F:DNA-binding transcription factor activity"/>
    <property type="evidence" value="ECO:0007669"/>
    <property type="project" value="TreeGrafter"/>
</dbReference>
<dbReference type="GO" id="GO:0000976">
    <property type="term" value="F:transcription cis-regulatory region binding"/>
    <property type="evidence" value="ECO:0007669"/>
    <property type="project" value="TreeGrafter"/>
</dbReference>
<protein>
    <submittedName>
        <fullName evidence="4">TetR/AcrR family transcriptional regulator</fullName>
    </submittedName>
</protein>
<dbReference type="AlphaFoldDB" id="A0A399RG66"/>
<reference evidence="4 5" key="1">
    <citation type="submission" date="2018-08" db="EMBL/GenBank/DDBJ databases">
        <title>Henriciella mobilis sp. nov., isolated from seawater.</title>
        <authorList>
            <person name="Cheng H."/>
            <person name="Wu Y.-H."/>
            <person name="Xu X.-W."/>
            <person name="Guo L.-L."/>
        </authorList>
    </citation>
    <scope>NUCLEOTIDE SEQUENCE [LARGE SCALE GENOMIC DNA]</scope>
    <source>
        <strain evidence="4 5">CCUG67844</strain>
    </source>
</reference>
<dbReference type="PROSITE" id="PS50977">
    <property type="entry name" value="HTH_TETR_2"/>
    <property type="match status" value="1"/>
</dbReference>
<accession>A0A399RG66</accession>
<proteinExistence type="predicted"/>
<dbReference type="Pfam" id="PF00440">
    <property type="entry name" value="TetR_N"/>
    <property type="match status" value="1"/>
</dbReference>
<gene>
    <name evidence="4" type="ORF">D1222_08880</name>
</gene>
<evidence type="ECO:0000313" key="4">
    <source>
        <dbReference type="EMBL" id="RIJ29504.1"/>
    </source>
</evidence>
<dbReference type="PANTHER" id="PTHR30055">
    <property type="entry name" value="HTH-TYPE TRANSCRIPTIONAL REGULATOR RUTR"/>
    <property type="match status" value="1"/>
</dbReference>
<dbReference type="PRINTS" id="PR00455">
    <property type="entry name" value="HTHTETR"/>
</dbReference>